<keyword evidence="2" id="KW-1185">Reference proteome</keyword>
<dbReference type="RefSeq" id="WP_025058154.1">
    <property type="nucleotide sequence ID" value="NZ_JAMC01000002.1"/>
</dbReference>
<dbReference type="Proteomes" id="UP000027734">
    <property type="component" value="Unassembled WGS sequence"/>
</dbReference>
<organism evidence="1 2">
    <name type="scientific">Sulfitobacter donghicola DSW-25 = KCTC 12864 = JCM 14565</name>
    <dbReference type="NCBI Taxonomy" id="1300350"/>
    <lineage>
        <taxon>Bacteria</taxon>
        <taxon>Pseudomonadati</taxon>
        <taxon>Pseudomonadota</taxon>
        <taxon>Alphaproteobacteria</taxon>
        <taxon>Rhodobacterales</taxon>
        <taxon>Roseobacteraceae</taxon>
        <taxon>Sulfitobacter</taxon>
    </lineage>
</organism>
<protein>
    <submittedName>
        <fullName evidence="1">Uncharacterized protein</fullName>
    </submittedName>
</protein>
<dbReference type="EMBL" id="JAMC01000002">
    <property type="protein sequence ID" value="KEJ89902.1"/>
    <property type="molecule type" value="Genomic_DNA"/>
</dbReference>
<dbReference type="AlphaFoldDB" id="A0A073IWZ5"/>
<evidence type="ECO:0000313" key="2">
    <source>
        <dbReference type="Proteomes" id="UP000027734"/>
    </source>
</evidence>
<sequence length="82" mass="9111">MTEMTKKLEISHDELELIASALETQTKILRMQASAGGHGAKKRLDEVRRVLATVTRQTKKTHSTSVQQSGFWGLLRSMGEAT</sequence>
<reference evidence="1 2" key="1">
    <citation type="submission" date="2014-01" db="EMBL/GenBank/DDBJ databases">
        <title>Sulfitobacter donghicola JCM 14565 Genome Sequencing.</title>
        <authorList>
            <person name="Lai Q."/>
            <person name="Hong Z."/>
        </authorList>
    </citation>
    <scope>NUCLEOTIDE SEQUENCE [LARGE SCALE GENOMIC DNA]</scope>
    <source>
        <strain evidence="1 2">JCM 14565</strain>
    </source>
</reference>
<gene>
    <name evidence="1" type="ORF">DSW25_06730</name>
</gene>
<dbReference type="OrthoDB" id="7726368at2"/>
<accession>A0A073IWZ5</accession>
<evidence type="ECO:0000313" key="1">
    <source>
        <dbReference type="EMBL" id="KEJ89902.1"/>
    </source>
</evidence>
<proteinExistence type="predicted"/>
<comment type="caution">
    <text evidence="1">The sequence shown here is derived from an EMBL/GenBank/DDBJ whole genome shotgun (WGS) entry which is preliminary data.</text>
</comment>
<name>A0A073IWZ5_9RHOB</name>